<proteinExistence type="predicted"/>
<sequence length="103" mass="11963">MNDLKSLIAELERAKEGSRELDWRVYAWFHAKSFDDEAERYKHKRHSPNYTTRLDAEMSGENITKVEFTKGRWFAWTDTGEQGEAATEPLARRISALKALEDG</sequence>
<gene>
    <name evidence="1" type="ORF">LCGC14_1854980</name>
</gene>
<name>A0A0F9G9P5_9ZZZZ</name>
<protein>
    <submittedName>
        <fullName evidence="1">Uncharacterized protein</fullName>
    </submittedName>
</protein>
<dbReference type="EMBL" id="LAZR01018684">
    <property type="protein sequence ID" value="KKL95403.1"/>
    <property type="molecule type" value="Genomic_DNA"/>
</dbReference>
<organism evidence="1">
    <name type="scientific">marine sediment metagenome</name>
    <dbReference type="NCBI Taxonomy" id="412755"/>
    <lineage>
        <taxon>unclassified sequences</taxon>
        <taxon>metagenomes</taxon>
        <taxon>ecological metagenomes</taxon>
    </lineage>
</organism>
<evidence type="ECO:0000313" key="1">
    <source>
        <dbReference type="EMBL" id="KKL95403.1"/>
    </source>
</evidence>
<accession>A0A0F9G9P5</accession>
<dbReference type="AlphaFoldDB" id="A0A0F9G9P5"/>
<comment type="caution">
    <text evidence="1">The sequence shown here is derived from an EMBL/GenBank/DDBJ whole genome shotgun (WGS) entry which is preliminary data.</text>
</comment>
<reference evidence="1" key="1">
    <citation type="journal article" date="2015" name="Nature">
        <title>Complex archaea that bridge the gap between prokaryotes and eukaryotes.</title>
        <authorList>
            <person name="Spang A."/>
            <person name="Saw J.H."/>
            <person name="Jorgensen S.L."/>
            <person name="Zaremba-Niedzwiedzka K."/>
            <person name="Martijn J."/>
            <person name="Lind A.E."/>
            <person name="van Eijk R."/>
            <person name="Schleper C."/>
            <person name="Guy L."/>
            <person name="Ettema T.J."/>
        </authorList>
    </citation>
    <scope>NUCLEOTIDE SEQUENCE</scope>
</reference>